<proteinExistence type="predicted"/>
<dbReference type="AlphaFoldDB" id="A0AAD9V638"/>
<evidence type="ECO:0000313" key="2">
    <source>
        <dbReference type="Proteomes" id="UP001249851"/>
    </source>
</evidence>
<protein>
    <submittedName>
        <fullName evidence="1">Uncharacterized protein</fullName>
    </submittedName>
</protein>
<dbReference type="EMBL" id="JARQWQ010000030">
    <property type="protein sequence ID" value="KAK2562100.1"/>
    <property type="molecule type" value="Genomic_DNA"/>
</dbReference>
<reference evidence="1" key="2">
    <citation type="journal article" date="2023" name="Science">
        <title>Genomic signatures of disease resistance in endangered staghorn corals.</title>
        <authorList>
            <person name="Vollmer S.V."/>
            <person name="Selwyn J.D."/>
            <person name="Despard B.A."/>
            <person name="Roesel C.L."/>
        </authorList>
    </citation>
    <scope>NUCLEOTIDE SEQUENCE</scope>
    <source>
        <strain evidence="1">K2</strain>
    </source>
</reference>
<gene>
    <name evidence="1" type="ORF">P5673_014855</name>
</gene>
<name>A0AAD9V638_ACRCE</name>
<dbReference type="Proteomes" id="UP001249851">
    <property type="component" value="Unassembled WGS sequence"/>
</dbReference>
<evidence type="ECO:0000313" key="1">
    <source>
        <dbReference type="EMBL" id="KAK2562100.1"/>
    </source>
</evidence>
<keyword evidence="2" id="KW-1185">Reference proteome</keyword>
<reference evidence="1" key="1">
    <citation type="journal article" date="2023" name="G3 (Bethesda)">
        <title>Whole genome assembly and annotation of the endangered Caribbean coral Acropora cervicornis.</title>
        <authorList>
            <person name="Selwyn J.D."/>
            <person name="Vollmer S.V."/>
        </authorList>
    </citation>
    <scope>NUCLEOTIDE SEQUENCE</scope>
    <source>
        <strain evidence="1">K2</strain>
    </source>
</reference>
<accession>A0AAD9V638</accession>
<comment type="caution">
    <text evidence="1">The sequence shown here is derived from an EMBL/GenBank/DDBJ whole genome shotgun (WGS) entry which is preliminary data.</text>
</comment>
<sequence length="100" mass="11787">MVKTCFNYDLICATYGREHAHLRDDKRSKELYNTTLLYSRIKFRCQVNIVLKIQNPALQLTLCDDIKPFLFSGWSNFFKTASISCKRLTYILRQNDLAEN</sequence>
<organism evidence="1 2">
    <name type="scientific">Acropora cervicornis</name>
    <name type="common">Staghorn coral</name>
    <dbReference type="NCBI Taxonomy" id="6130"/>
    <lineage>
        <taxon>Eukaryota</taxon>
        <taxon>Metazoa</taxon>
        <taxon>Cnidaria</taxon>
        <taxon>Anthozoa</taxon>
        <taxon>Hexacorallia</taxon>
        <taxon>Scleractinia</taxon>
        <taxon>Astrocoeniina</taxon>
        <taxon>Acroporidae</taxon>
        <taxon>Acropora</taxon>
    </lineage>
</organism>